<feature type="region of interest" description="Disordered" evidence="1">
    <location>
        <begin position="998"/>
        <end position="1019"/>
    </location>
</feature>
<dbReference type="PANTHER" id="PTHR22772:SF5">
    <property type="entry name" value="HECT DOMAIN E3 UBIQUITIN PROTEIN LIGASE 4"/>
    <property type="match status" value="1"/>
</dbReference>
<organism evidence="2 3">
    <name type="scientific">Geodia barretti</name>
    <name type="common">Barrett's horny sponge</name>
    <dbReference type="NCBI Taxonomy" id="519541"/>
    <lineage>
        <taxon>Eukaryota</taxon>
        <taxon>Metazoa</taxon>
        <taxon>Porifera</taxon>
        <taxon>Demospongiae</taxon>
        <taxon>Heteroscleromorpha</taxon>
        <taxon>Tetractinellida</taxon>
        <taxon>Astrophorina</taxon>
        <taxon>Geodiidae</taxon>
        <taxon>Geodia</taxon>
    </lineage>
</organism>
<feature type="region of interest" description="Disordered" evidence="1">
    <location>
        <begin position="942"/>
        <end position="967"/>
    </location>
</feature>
<dbReference type="PANTHER" id="PTHR22772">
    <property type="entry name" value="NOVEL ZZ TYPE ZINC FINGER DOMAIN CONTAINING PROTEIN"/>
    <property type="match status" value="1"/>
</dbReference>
<proteinExistence type="predicted"/>
<feature type="region of interest" description="Disordered" evidence="1">
    <location>
        <begin position="151"/>
        <end position="178"/>
    </location>
</feature>
<keyword evidence="3" id="KW-1185">Reference proteome</keyword>
<reference evidence="2" key="1">
    <citation type="submission" date="2023-03" db="EMBL/GenBank/DDBJ databases">
        <authorList>
            <person name="Steffen K."/>
            <person name="Cardenas P."/>
        </authorList>
    </citation>
    <scope>NUCLEOTIDE SEQUENCE</scope>
</reference>
<accession>A0AA35WWV8</accession>
<evidence type="ECO:0000256" key="1">
    <source>
        <dbReference type="SAM" id="MobiDB-lite"/>
    </source>
</evidence>
<dbReference type="EMBL" id="CASHTH010002416">
    <property type="protein sequence ID" value="CAI8029562.1"/>
    <property type="molecule type" value="Genomic_DNA"/>
</dbReference>
<feature type="region of interest" description="Disordered" evidence="1">
    <location>
        <begin position="1890"/>
        <end position="1911"/>
    </location>
</feature>
<feature type="compositionally biased region" description="Polar residues" evidence="1">
    <location>
        <begin position="1509"/>
        <end position="1521"/>
    </location>
</feature>
<evidence type="ECO:0000313" key="2">
    <source>
        <dbReference type="EMBL" id="CAI8029562.1"/>
    </source>
</evidence>
<feature type="region of interest" description="Disordered" evidence="1">
    <location>
        <begin position="1996"/>
        <end position="2019"/>
    </location>
</feature>
<feature type="compositionally biased region" description="Low complexity" evidence="1">
    <location>
        <begin position="153"/>
        <end position="178"/>
    </location>
</feature>
<feature type="non-terminal residue" evidence="2">
    <location>
        <position position="2170"/>
    </location>
</feature>
<feature type="compositionally biased region" description="Acidic residues" evidence="1">
    <location>
        <begin position="1003"/>
        <end position="1012"/>
    </location>
</feature>
<evidence type="ECO:0000313" key="3">
    <source>
        <dbReference type="Proteomes" id="UP001174909"/>
    </source>
</evidence>
<name>A0AA35WWV8_GEOBA</name>
<sequence length="2170" mass="235980">TKERDEGSKGSPAFFLVHNKERTSCYRLVRARCCTSTYCRASSRQCFEMASQPGPKPGDFWLWLATNEEQLLLHSGLMRLADHIPVPSGVTEVAESDQGLPVMDGKSTPDLANIILRECGTKTTTYASLMEYRCNALRGYWSAVRLNKKKEQTTASSSKDSSTASTRGSSTSSTAGPTSVGFASRVSLVLIFPIMKSLSQFDPTLSSEAASGLLECLRVYEPLSLSGEQLDCVHGLESLLHSWLTGARGREEGVNKEEEKTRIGVTQVQNAASALVALSVAVGTGSLLVRTVHALQSLQSAYPDLTLLVPRILSKLLHEHLNNEDATCLSPDAHLGCWNYEDAAAVGQGGGRDGAGRRSIAFDGRFVYVTSTSLSRLLKIGTGQLGTIRGYVYCSREIEPGWMVWNNGRLLHRPKETEGKDGEMFCSELDSTTLKVCRRLSLSSPLPEGAQGLYMLSDGLFVYWLYHQRATDGVANPVTGDKIKQYPVLLQQFQVKATSDSSSSESPVLQSTGEPVLLQRGALDKDKNSEVVKALVRANPSYASSAAAFSTLLGSSKDDNSGATSVGVTMRVLQSCSAYTTGSSLVLIIPPSTSGGRGLFGPSLAKALCVSVCFNMSTGMAVSQSELMPSPTLHCALAKGASVNNMAACYDSINHCVWTSNDDWVDLWDCCGKARPAVHLLASRLGKTSTQDLIPVTDKSQKTVEVSEAIKLLLRHIGIESCRLSPGAETRDVVPHNLPLSFLEQSCDLLGSALAARDWDNCQALVVTLLAVLPAFLKRGSLKTKIGPYTERVRALLWDLLTTPDCPQSLHSETRKLISFNAEDLFLNHENADHFIQTLHQADSSKPSLLALKDELLVQTASKLRLATSLSPAILRLCPLLQDSVVDDSLAAVSQCLQTPLHELAASNTGCTQPVFSPSLQCASSLVNVSLRILAHAAELEDKTGEMGGKGEREDEEERKGGRAEMAGGMRARQSFDIFRACQQTLEALYNGLELQLAREEEEKGEEEEEEDERGRGERGAWVPAVERALKATVVGGLLLPLLVVVRDRRVCTLTMANFLQKSLHPLVQLAAQLCGTLYGDSDKLSAIKVPCPWATGRTVETIHPVRDNYKFKETVSFPGARNLYLKFDPRCSSQYDYDKVIVYSGDAPSAPKVAEYGGNTHGFGSRSVLGKGWPKDIVKVEGDVVTLTFDMKSGREHSTPDQAMWGFSCTVRPQESSEDNSSALPFPVDVYLSLASVSCSLIGSLYEGPATTPEERQCRHLTDSELLQQCEWQTTEGAVDTLPVGGDEMAIAAPPPHSPLPPIVINRLRTLAKKPRPQFRPSTRDLLQPDLLEDVIVSVCLKQHGLESALQLLGHSASGDSEGEETAEEQSSLLDAVFTRINGLERRLQVLAELEKNWWTDVEDITRGSMSPADAFFFGLLTHETSLQNFELLCCLKNVDTSHGDIFTSARQLQDIMELDVEKRKGLASTDSIADPTPVTRQLVAGVLERARLLLSVTIARGHTPSLASYTSTDGDSSSAAEKWGEPLAKPAGSTGDLQLPDKSNLLHQIFMFIGSKPEKAVSPECFLAAANQQWRRGVCRTRALRYLYQLLSSDHVTVLAVEHLLASVGVGHLTIISVIQRGPGVKDIGCGGTAQQVREAFAGVMHAVVELASKQPSKCINTIAMLCVVPYTRLEETCLVRSGLVKLLDRLCSNVSTATPIEVGREEDEEEHRVTSLAWAAFQVLADRCVSWESQEDTVASSGLAQQVAMLLTNHLSRAMDSLVLSETGASETLQDALSLLPGLARSQMGRAILSQPTCVSKLLLLLTDQRPSPKLVLIALQLCRIALPLMTVAECSKVIVPPHPSLPSPSQGAGLAADIVQLLLAKLAEYIVPQSIEVPAKPIESGGKLTPVDSEPHPLHSVPSGLEKEADESGQASVYIYKRSHETSAEILQPLIGQDSRQLRLAGPRMQEVMLIDRALSEHGRAEMFTDNYRSCQRRALRWASMGFVVSIEPPSGGSSGEEPGTTVDKKKAKAEAAAKKKNLELLKRDPPRPFLSGQVAYSLASEVIGLLHWTGDCARSRRGLEHCHQRGSPEKPVLSPGACPKAGLFLGPNAPPRGQWHPTPFPRGASADHLHCQRHFCRLGRLQREHSAWNEGEGSRRGIEGILWSYSIYCREKRCRQRPLLR</sequence>
<gene>
    <name evidence="2" type="ORF">GBAR_LOCUS16786</name>
</gene>
<protein>
    <submittedName>
        <fullName evidence="2">Probable E3 ubiquitin-protein ligase HECTD4</fullName>
    </submittedName>
</protein>
<feature type="compositionally biased region" description="Low complexity" evidence="1">
    <location>
        <begin position="1996"/>
        <end position="2008"/>
    </location>
</feature>
<feature type="compositionally biased region" description="Basic and acidic residues" evidence="1">
    <location>
        <begin position="942"/>
        <end position="963"/>
    </location>
</feature>
<comment type="caution">
    <text evidence="2">The sequence shown here is derived from an EMBL/GenBank/DDBJ whole genome shotgun (WGS) entry which is preliminary data.</text>
</comment>
<dbReference type="InterPro" id="IPR040099">
    <property type="entry name" value="ZZEF1"/>
</dbReference>
<dbReference type="Proteomes" id="UP001174909">
    <property type="component" value="Unassembled WGS sequence"/>
</dbReference>
<feature type="region of interest" description="Disordered" evidence="1">
    <location>
        <begin position="1509"/>
        <end position="1536"/>
    </location>
</feature>